<dbReference type="Proteomes" id="UP000054270">
    <property type="component" value="Unassembled WGS sequence"/>
</dbReference>
<organism evidence="2 3">
    <name type="scientific">Hypholoma sublateritium (strain FD-334 SS-4)</name>
    <dbReference type="NCBI Taxonomy" id="945553"/>
    <lineage>
        <taxon>Eukaryota</taxon>
        <taxon>Fungi</taxon>
        <taxon>Dikarya</taxon>
        <taxon>Basidiomycota</taxon>
        <taxon>Agaricomycotina</taxon>
        <taxon>Agaricomycetes</taxon>
        <taxon>Agaricomycetidae</taxon>
        <taxon>Agaricales</taxon>
        <taxon>Agaricineae</taxon>
        <taxon>Strophariaceae</taxon>
        <taxon>Hypholoma</taxon>
    </lineage>
</organism>
<feature type="region of interest" description="Disordered" evidence="1">
    <location>
        <begin position="1"/>
        <end position="49"/>
    </location>
</feature>
<evidence type="ECO:0000313" key="2">
    <source>
        <dbReference type="EMBL" id="KJA20443.1"/>
    </source>
</evidence>
<name>A0A0D2MAN9_HYPSF</name>
<dbReference type="EMBL" id="KN817567">
    <property type="protein sequence ID" value="KJA20443.1"/>
    <property type="molecule type" value="Genomic_DNA"/>
</dbReference>
<accession>A0A0D2MAN9</accession>
<sequence>MHTPILQDLKRVAWRPPPSQVAPRTSNLHTPPIPPPPPRHPPAARTAGHRSVYDWKGEGTQPLAGKLSARPASVRYGTLTAHSSVASLLCICAKLAPPTIPPLISQTQSPSRAPPVPVHAADTPLRALRPPSTSERSMPRASRRPPDQRAPYHLQLSLTQTFARLGALSSSTAASSSRRRLRFPSRRRQHTPGDPEYIQRPSTPPTRSCSAFLPAFTFGTATKRIRTLSAPHNHPRARLAPPDTPHPLRKRTHAYPARAQRPLFRPTCRGTAFYPTFNLEAFNNAHTYARSASRRLSVCPRIGHSSSTPRPSAPLRLQFRAHGARSFCRMKPRRALTTQLDQAPVAAALSQTPTECAPNQRVPVHALLSPSHESSLPALGAHFGVAPMHEGCSNPSPTTLIFSFPPIRTHHARTRTDSAHTRAFRQDAYSRRMLVAADRSPQLSPLGLLFSRAISVDISFGLWDERSDVSANFLK</sequence>
<feature type="compositionally biased region" description="Basic residues" evidence="1">
    <location>
        <begin position="177"/>
        <end position="190"/>
    </location>
</feature>
<reference evidence="3" key="1">
    <citation type="submission" date="2014-04" db="EMBL/GenBank/DDBJ databases">
        <title>Evolutionary Origins and Diversification of the Mycorrhizal Mutualists.</title>
        <authorList>
            <consortium name="DOE Joint Genome Institute"/>
            <consortium name="Mycorrhizal Genomics Consortium"/>
            <person name="Kohler A."/>
            <person name="Kuo A."/>
            <person name="Nagy L.G."/>
            <person name="Floudas D."/>
            <person name="Copeland A."/>
            <person name="Barry K.W."/>
            <person name="Cichocki N."/>
            <person name="Veneault-Fourrey C."/>
            <person name="LaButti K."/>
            <person name="Lindquist E.A."/>
            <person name="Lipzen A."/>
            <person name="Lundell T."/>
            <person name="Morin E."/>
            <person name="Murat C."/>
            <person name="Riley R."/>
            <person name="Ohm R."/>
            <person name="Sun H."/>
            <person name="Tunlid A."/>
            <person name="Henrissat B."/>
            <person name="Grigoriev I.V."/>
            <person name="Hibbett D.S."/>
            <person name="Martin F."/>
        </authorList>
    </citation>
    <scope>NUCLEOTIDE SEQUENCE [LARGE SCALE GENOMIC DNA]</scope>
    <source>
        <strain evidence="3">FD-334 SS-4</strain>
    </source>
</reference>
<dbReference type="AlphaFoldDB" id="A0A0D2MAN9"/>
<feature type="region of interest" description="Disordered" evidence="1">
    <location>
        <begin position="168"/>
        <end position="206"/>
    </location>
</feature>
<feature type="region of interest" description="Disordered" evidence="1">
    <location>
        <begin position="103"/>
        <end position="150"/>
    </location>
</feature>
<feature type="compositionally biased region" description="Pro residues" evidence="1">
    <location>
        <begin position="31"/>
        <end position="41"/>
    </location>
</feature>
<protein>
    <submittedName>
        <fullName evidence="2">Uncharacterized protein</fullName>
    </submittedName>
</protein>
<evidence type="ECO:0000256" key="1">
    <source>
        <dbReference type="SAM" id="MobiDB-lite"/>
    </source>
</evidence>
<evidence type="ECO:0000313" key="3">
    <source>
        <dbReference type="Proteomes" id="UP000054270"/>
    </source>
</evidence>
<gene>
    <name evidence="2" type="ORF">HYPSUDRAFT_203760</name>
</gene>
<proteinExistence type="predicted"/>
<keyword evidence="3" id="KW-1185">Reference proteome</keyword>